<organism evidence="2 3">
    <name type="scientific">Protopolystoma xenopodis</name>
    <dbReference type="NCBI Taxonomy" id="117903"/>
    <lineage>
        <taxon>Eukaryota</taxon>
        <taxon>Metazoa</taxon>
        <taxon>Spiralia</taxon>
        <taxon>Lophotrochozoa</taxon>
        <taxon>Platyhelminthes</taxon>
        <taxon>Monogenea</taxon>
        <taxon>Polyopisthocotylea</taxon>
        <taxon>Polystomatidea</taxon>
        <taxon>Polystomatidae</taxon>
        <taxon>Protopolystoma</taxon>
    </lineage>
</organism>
<protein>
    <submittedName>
        <fullName evidence="2">Uncharacterized protein</fullName>
    </submittedName>
</protein>
<evidence type="ECO:0000313" key="3">
    <source>
        <dbReference type="Proteomes" id="UP000784294"/>
    </source>
</evidence>
<accession>A0A3S5FCN5</accession>
<keyword evidence="1" id="KW-0175">Coiled coil</keyword>
<name>A0A3S5FCN5_9PLAT</name>
<feature type="coiled-coil region" evidence="1">
    <location>
        <begin position="45"/>
        <end position="79"/>
    </location>
</feature>
<reference evidence="2" key="1">
    <citation type="submission" date="2018-11" db="EMBL/GenBank/DDBJ databases">
        <authorList>
            <consortium name="Pathogen Informatics"/>
        </authorList>
    </citation>
    <scope>NUCLEOTIDE SEQUENCE</scope>
</reference>
<keyword evidence="3" id="KW-1185">Reference proteome</keyword>
<evidence type="ECO:0000313" key="2">
    <source>
        <dbReference type="EMBL" id="VEL13702.1"/>
    </source>
</evidence>
<comment type="caution">
    <text evidence="2">The sequence shown here is derived from an EMBL/GenBank/DDBJ whole genome shotgun (WGS) entry which is preliminary data.</text>
</comment>
<dbReference type="Proteomes" id="UP000784294">
    <property type="component" value="Unassembled WGS sequence"/>
</dbReference>
<gene>
    <name evidence="2" type="ORF">PXEA_LOCUS7142</name>
</gene>
<dbReference type="EMBL" id="CAAALY010018649">
    <property type="protein sequence ID" value="VEL13702.1"/>
    <property type="molecule type" value="Genomic_DNA"/>
</dbReference>
<evidence type="ECO:0000256" key="1">
    <source>
        <dbReference type="SAM" id="Coils"/>
    </source>
</evidence>
<dbReference type="AlphaFoldDB" id="A0A3S5FCN5"/>
<proteinExistence type="predicted"/>
<sequence>MSIRLECLVKLAFLLQTRLEQTQDRLSAVQLRPSIDHADEQRNVMQQNVDLVARLERDLATAEEEVERLKAEMERRDDIRVDEIAKMLAPLEHLRDRQSHQIAEVRAKAGRLAARGEAQAKDLYLARDLLNATRQKELKVGMLFCY</sequence>